<dbReference type="AlphaFoldDB" id="A0AAV6UA86"/>
<evidence type="ECO:0000313" key="1">
    <source>
        <dbReference type="EMBL" id="KAG8180906.1"/>
    </source>
</evidence>
<keyword evidence="2" id="KW-1185">Reference proteome</keyword>
<proteinExistence type="predicted"/>
<dbReference type="Proteomes" id="UP000827092">
    <property type="component" value="Unassembled WGS sequence"/>
</dbReference>
<evidence type="ECO:0000313" key="2">
    <source>
        <dbReference type="Proteomes" id="UP000827092"/>
    </source>
</evidence>
<dbReference type="EMBL" id="JAFNEN010000541">
    <property type="protein sequence ID" value="KAG8180906.1"/>
    <property type="molecule type" value="Genomic_DNA"/>
</dbReference>
<organism evidence="1 2">
    <name type="scientific">Oedothorax gibbosus</name>
    <dbReference type="NCBI Taxonomy" id="931172"/>
    <lineage>
        <taxon>Eukaryota</taxon>
        <taxon>Metazoa</taxon>
        <taxon>Ecdysozoa</taxon>
        <taxon>Arthropoda</taxon>
        <taxon>Chelicerata</taxon>
        <taxon>Arachnida</taxon>
        <taxon>Araneae</taxon>
        <taxon>Araneomorphae</taxon>
        <taxon>Entelegynae</taxon>
        <taxon>Araneoidea</taxon>
        <taxon>Linyphiidae</taxon>
        <taxon>Erigoninae</taxon>
        <taxon>Oedothorax</taxon>
    </lineage>
</organism>
<name>A0AAV6UA86_9ARAC</name>
<comment type="caution">
    <text evidence="1">The sequence shown here is derived from an EMBL/GenBank/DDBJ whole genome shotgun (WGS) entry which is preliminary data.</text>
</comment>
<sequence>MHSFTPLGTIEVMWNAPKTITAEVHFQVGLNLQTVKSVTANAVSGSECVYVIENIYYPGLERDRSLSLHIATAGE</sequence>
<accession>A0AAV6UA86</accession>
<protein>
    <submittedName>
        <fullName evidence="1">Uncharacterized protein</fullName>
    </submittedName>
</protein>
<reference evidence="1 2" key="1">
    <citation type="journal article" date="2022" name="Nat. Ecol. Evol.">
        <title>A masculinizing supergene underlies an exaggerated male reproductive morph in a spider.</title>
        <authorList>
            <person name="Hendrickx F."/>
            <person name="De Corte Z."/>
            <person name="Sonet G."/>
            <person name="Van Belleghem S.M."/>
            <person name="Kostlbacher S."/>
            <person name="Vangestel C."/>
        </authorList>
    </citation>
    <scope>NUCLEOTIDE SEQUENCE [LARGE SCALE GENOMIC DNA]</scope>
    <source>
        <strain evidence="1">W744_W776</strain>
    </source>
</reference>
<gene>
    <name evidence="1" type="ORF">JTE90_020136</name>
</gene>